<protein>
    <recommendedName>
        <fullName evidence="3">DUF3291 domain-containing protein</fullName>
    </recommendedName>
</protein>
<accession>A0ABV9TT95</accession>
<dbReference type="InterPro" id="IPR011008">
    <property type="entry name" value="Dimeric_a/b-barrel"/>
</dbReference>
<proteinExistence type="predicted"/>
<gene>
    <name evidence="1" type="ORF">ACFPCY_05120</name>
</gene>
<keyword evidence="2" id="KW-1185">Reference proteome</keyword>
<dbReference type="EMBL" id="JBHSIT010000001">
    <property type="protein sequence ID" value="MFC4906688.1"/>
    <property type="molecule type" value="Genomic_DNA"/>
</dbReference>
<organism evidence="1 2">
    <name type="scientific">Actinomadura gamaensis</name>
    <dbReference type="NCBI Taxonomy" id="1763541"/>
    <lineage>
        <taxon>Bacteria</taxon>
        <taxon>Bacillati</taxon>
        <taxon>Actinomycetota</taxon>
        <taxon>Actinomycetes</taxon>
        <taxon>Streptosporangiales</taxon>
        <taxon>Thermomonosporaceae</taxon>
        <taxon>Actinomadura</taxon>
    </lineage>
</organism>
<reference evidence="2" key="1">
    <citation type="journal article" date="2019" name="Int. J. Syst. Evol. Microbiol.">
        <title>The Global Catalogue of Microorganisms (GCM) 10K type strain sequencing project: providing services to taxonomists for standard genome sequencing and annotation.</title>
        <authorList>
            <consortium name="The Broad Institute Genomics Platform"/>
            <consortium name="The Broad Institute Genome Sequencing Center for Infectious Disease"/>
            <person name="Wu L."/>
            <person name="Ma J."/>
        </authorList>
    </citation>
    <scope>NUCLEOTIDE SEQUENCE [LARGE SCALE GENOMIC DNA]</scope>
    <source>
        <strain evidence="2">KLKA75</strain>
    </source>
</reference>
<dbReference type="RefSeq" id="WP_378252368.1">
    <property type="nucleotide sequence ID" value="NZ_JBHSIT010000001.1"/>
</dbReference>
<comment type="caution">
    <text evidence="1">The sequence shown here is derived from an EMBL/GenBank/DDBJ whole genome shotgun (WGS) entry which is preliminary data.</text>
</comment>
<sequence>MTRFLRLWKDGAGAAVDGSVHVSMNDYLVRGFRDVPRVAMAGLRFRRAWPETEGALGLWFATTGDGRRQISVSVWREPADLQRFVRSPGHRRVVRDFRDAGVLLNTTWTAERFDRRLIWRQAEDRLTGRLADVPHH</sequence>
<dbReference type="SUPFAM" id="SSF54909">
    <property type="entry name" value="Dimeric alpha+beta barrel"/>
    <property type="match status" value="1"/>
</dbReference>
<evidence type="ECO:0008006" key="3">
    <source>
        <dbReference type="Google" id="ProtNLM"/>
    </source>
</evidence>
<evidence type="ECO:0000313" key="1">
    <source>
        <dbReference type="EMBL" id="MFC4906688.1"/>
    </source>
</evidence>
<name>A0ABV9TT95_9ACTN</name>
<evidence type="ECO:0000313" key="2">
    <source>
        <dbReference type="Proteomes" id="UP001595872"/>
    </source>
</evidence>
<dbReference type="Proteomes" id="UP001595872">
    <property type="component" value="Unassembled WGS sequence"/>
</dbReference>